<dbReference type="GO" id="GO:0003677">
    <property type="term" value="F:DNA binding"/>
    <property type="evidence" value="ECO:0007669"/>
    <property type="project" value="UniProtKB-KW"/>
</dbReference>
<dbReference type="NCBIfam" id="NF033788">
    <property type="entry name" value="HTH_metalloreg"/>
    <property type="match status" value="1"/>
</dbReference>
<feature type="domain" description="HTH arsR-type" evidence="4">
    <location>
        <begin position="1"/>
        <end position="90"/>
    </location>
</feature>
<reference evidence="5 6" key="1">
    <citation type="submission" date="2014-02" db="EMBL/GenBank/DDBJ databases">
        <title>The small core and large imbalanced accessory genome model reveals a collaborative survival strategy of Sorangium cellulosum strains in nature.</title>
        <authorList>
            <person name="Han K."/>
            <person name="Peng R."/>
            <person name="Blom J."/>
            <person name="Li Y.-Z."/>
        </authorList>
    </citation>
    <scope>NUCLEOTIDE SEQUENCE [LARGE SCALE GENOMIC DNA]</scope>
    <source>
        <strain evidence="5 6">So0011-07</strain>
    </source>
</reference>
<dbReference type="SMART" id="SM00418">
    <property type="entry name" value="HTH_ARSR"/>
    <property type="match status" value="1"/>
</dbReference>
<dbReference type="PRINTS" id="PR00778">
    <property type="entry name" value="HTHARSR"/>
</dbReference>
<sequence>MDPVGAVLAALADPTRREILERVRAQPLSVGDIAKTVSVSRPAVSQHLRVLEDAGLLRCHKRGRHNFYEVDREGLSALRSYVESFWDDVLGAFHAAAVEEAERKKRH</sequence>
<dbReference type="InterPro" id="IPR036390">
    <property type="entry name" value="WH_DNA-bd_sf"/>
</dbReference>
<dbReference type="InterPro" id="IPR036388">
    <property type="entry name" value="WH-like_DNA-bd_sf"/>
</dbReference>
<dbReference type="PANTHER" id="PTHR33154:SF33">
    <property type="entry name" value="TRANSCRIPTIONAL REPRESSOR SDPR"/>
    <property type="match status" value="1"/>
</dbReference>
<dbReference type="InterPro" id="IPR011991">
    <property type="entry name" value="ArsR-like_HTH"/>
</dbReference>
<keyword evidence="2" id="KW-0238">DNA-binding</keyword>
<evidence type="ECO:0000313" key="5">
    <source>
        <dbReference type="EMBL" id="KYF77054.1"/>
    </source>
</evidence>
<dbReference type="EMBL" id="JEMB01002948">
    <property type="protein sequence ID" value="KYF77054.1"/>
    <property type="molecule type" value="Genomic_DNA"/>
</dbReference>
<dbReference type="InterPro" id="IPR051081">
    <property type="entry name" value="HTH_MetalResp_TranReg"/>
</dbReference>
<name>A0A150R9R9_SORCE</name>
<dbReference type="PROSITE" id="PS50987">
    <property type="entry name" value="HTH_ARSR_2"/>
    <property type="match status" value="1"/>
</dbReference>
<keyword evidence="3" id="KW-0804">Transcription</keyword>
<gene>
    <name evidence="5" type="ORF">BE17_05280</name>
</gene>
<dbReference type="AlphaFoldDB" id="A0A150R9R9"/>
<dbReference type="InterPro" id="IPR001845">
    <property type="entry name" value="HTH_ArsR_DNA-bd_dom"/>
</dbReference>
<dbReference type="PANTHER" id="PTHR33154">
    <property type="entry name" value="TRANSCRIPTIONAL REGULATOR, ARSR FAMILY"/>
    <property type="match status" value="1"/>
</dbReference>
<dbReference type="Gene3D" id="1.10.10.10">
    <property type="entry name" value="Winged helix-like DNA-binding domain superfamily/Winged helix DNA-binding domain"/>
    <property type="match status" value="1"/>
</dbReference>
<protein>
    <recommendedName>
        <fullName evidence="4">HTH arsR-type domain-containing protein</fullName>
    </recommendedName>
</protein>
<evidence type="ECO:0000256" key="1">
    <source>
        <dbReference type="ARBA" id="ARBA00023015"/>
    </source>
</evidence>
<comment type="caution">
    <text evidence="5">The sequence shown here is derived from an EMBL/GenBank/DDBJ whole genome shotgun (WGS) entry which is preliminary data.</text>
</comment>
<proteinExistence type="predicted"/>
<accession>A0A150R9R9</accession>
<keyword evidence="1" id="KW-0805">Transcription regulation</keyword>
<evidence type="ECO:0000256" key="2">
    <source>
        <dbReference type="ARBA" id="ARBA00023125"/>
    </source>
</evidence>
<dbReference type="Proteomes" id="UP000075635">
    <property type="component" value="Unassembled WGS sequence"/>
</dbReference>
<dbReference type="GO" id="GO:0003700">
    <property type="term" value="F:DNA-binding transcription factor activity"/>
    <property type="evidence" value="ECO:0007669"/>
    <property type="project" value="InterPro"/>
</dbReference>
<dbReference type="CDD" id="cd00090">
    <property type="entry name" value="HTH_ARSR"/>
    <property type="match status" value="1"/>
</dbReference>
<evidence type="ECO:0000259" key="4">
    <source>
        <dbReference type="PROSITE" id="PS50987"/>
    </source>
</evidence>
<evidence type="ECO:0000313" key="6">
    <source>
        <dbReference type="Proteomes" id="UP000075635"/>
    </source>
</evidence>
<organism evidence="5 6">
    <name type="scientific">Sorangium cellulosum</name>
    <name type="common">Polyangium cellulosum</name>
    <dbReference type="NCBI Taxonomy" id="56"/>
    <lineage>
        <taxon>Bacteria</taxon>
        <taxon>Pseudomonadati</taxon>
        <taxon>Myxococcota</taxon>
        <taxon>Polyangia</taxon>
        <taxon>Polyangiales</taxon>
        <taxon>Polyangiaceae</taxon>
        <taxon>Sorangium</taxon>
    </lineage>
</organism>
<dbReference type="SUPFAM" id="SSF46785">
    <property type="entry name" value="Winged helix' DNA-binding domain"/>
    <property type="match status" value="1"/>
</dbReference>
<dbReference type="Pfam" id="PF12840">
    <property type="entry name" value="HTH_20"/>
    <property type="match status" value="1"/>
</dbReference>
<evidence type="ECO:0000256" key="3">
    <source>
        <dbReference type="ARBA" id="ARBA00023163"/>
    </source>
</evidence>